<evidence type="ECO:0000256" key="3">
    <source>
        <dbReference type="ARBA" id="ARBA00022692"/>
    </source>
</evidence>
<protein>
    <recommendedName>
        <fullName evidence="9">Integral membrane bound transporter domain-containing protein</fullName>
    </recommendedName>
</protein>
<comment type="similarity">
    <text evidence="6">Belongs to the YccS/YhfK family.</text>
</comment>
<evidence type="ECO:0000256" key="7">
    <source>
        <dbReference type="SAM" id="Coils"/>
    </source>
</evidence>
<reference evidence="10 11" key="1">
    <citation type="submission" date="2019-01" db="EMBL/GenBank/DDBJ databases">
        <title>Coherence of Microcystis species and biogeography revealed through population genomics.</title>
        <authorList>
            <person name="Perez-Carrascal O.M."/>
            <person name="Terrat Y."/>
            <person name="Giani A."/>
            <person name="Fortin N."/>
            <person name="Tromas N."/>
            <person name="Shapiro B.J."/>
        </authorList>
    </citation>
    <scope>NUCLEOTIDE SEQUENCE [LARGE SCALE GENOMIC DNA]</scope>
    <source>
        <strain evidence="10">Ma_QC_C_20070703_M131</strain>
    </source>
</reference>
<evidence type="ECO:0000256" key="5">
    <source>
        <dbReference type="ARBA" id="ARBA00023136"/>
    </source>
</evidence>
<comment type="caution">
    <text evidence="10">The sequence shown here is derived from an EMBL/GenBank/DDBJ whole genome shotgun (WGS) entry which is preliminary data.</text>
</comment>
<keyword evidence="7" id="KW-0175">Coiled coil</keyword>
<gene>
    <name evidence="10" type="ORF">EWV85_17405</name>
</gene>
<feature type="domain" description="Integral membrane bound transporter" evidence="9">
    <location>
        <begin position="407"/>
        <end position="529"/>
    </location>
</feature>
<feature type="transmembrane region" description="Helical" evidence="8">
    <location>
        <begin position="64"/>
        <end position="83"/>
    </location>
</feature>
<keyword evidence="3 8" id="KW-0812">Transmembrane</keyword>
<feature type="transmembrane region" description="Helical" evidence="8">
    <location>
        <begin position="488"/>
        <end position="506"/>
    </location>
</feature>
<feature type="transmembrane region" description="Helical" evidence="8">
    <location>
        <begin position="39"/>
        <end position="57"/>
    </location>
</feature>
<dbReference type="AlphaFoldDB" id="A0A551XJG2"/>
<feature type="transmembrane region" description="Helical" evidence="8">
    <location>
        <begin position="441"/>
        <end position="460"/>
    </location>
</feature>
<feature type="transmembrane region" description="Helical" evidence="8">
    <location>
        <begin position="465"/>
        <end position="482"/>
    </location>
</feature>
<dbReference type="PANTHER" id="PTHR30509:SF9">
    <property type="entry name" value="MULTIDRUG RESISTANCE PROTEIN MDTO"/>
    <property type="match status" value="1"/>
</dbReference>
<evidence type="ECO:0000256" key="8">
    <source>
        <dbReference type="SAM" id="Phobius"/>
    </source>
</evidence>
<evidence type="ECO:0000313" key="10">
    <source>
        <dbReference type="EMBL" id="TRT48843.1"/>
    </source>
</evidence>
<sequence>MKKIHPELSQLRFFYGIQSAVAIALPLLIGLLMGNLKLIILPALAAFFINLFLGSLSVSYRDKLLGMAIATLGCAGVMSLGTVSGQMPWLLVIFTFPLLLLFNFIGVLGSTATAIGQVVAVFWFISTHLPGNLDLALERFWLLLLAGIWVMVRPLVRWLNDPYRPVKQAIIASYQSLAHFLETVARVEMADKDELWDLETAQAQHQTGTILAQARSLWHEVYSSQPGTQIEGQRLIFLIEKLTDMYREVIALTEVVVGQNKRELAEMEPDLKQACQTLIEAMKTLDDIVKLRNTSDRQEIAQETLAMLTTLQQEVQDLKKKFRTWSNSQKTITPNLHKLIPILQNLAEQIDATITLLLDRQKQVKVALQSVPLTPVTSFWEILKNNWTFESINFTAAMRLATVTTFAMWVSILLHWHHGYWIALTVLFVLQPDYGGTIQKAIQRIGGTILGVILATPIVLQIQDLNLLIIILIILAALTVAFRFVNYAFFMLFLTMLIVVILDLDVAKDWQLAETRVFHTVLGGALVVISYYLWPIWQKRSLPRRIGILLEKSISYFQTVAAAYQGQAQSAKILDLSRRQAELASDNALATVQRMRQEPKRFQGNVVGTTELILNGVSFINGVTTLRQHLQQFQPSQTLPGLDEFIEQVTKTFENLQQIQQTGINSLSMPNFTQSLHRLTDYLDTIPEAQTEEIISLTFILAELHQLTDKLKGMFAAIP</sequence>
<feature type="transmembrane region" description="Helical" evidence="8">
    <location>
        <begin position="139"/>
        <end position="156"/>
    </location>
</feature>
<keyword evidence="5 8" id="KW-0472">Membrane</keyword>
<proteinExistence type="inferred from homology"/>
<evidence type="ECO:0000256" key="4">
    <source>
        <dbReference type="ARBA" id="ARBA00022989"/>
    </source>
</evidence>
<dbReference type="PANTHER" id="PTHR30509">
    <property type="entry name" value="P-HYDROXYBENZOIC ACID EFFLUX PUMP SUBUNIT-RELATED"/>
    <property type="match status" value="1"/>
</dbReference>
<accession>A0A551XJG2</accession>
<feature type="transmembrane region" description="Helical" evidence="8">
    <location>
        <begin position="406"/>
        <end position="429"/>
    </location>
</feature>
<evidence type="ECO:0000256" key="6">
    <source>
        <dbReference type="ARBA" id="ARBA00043993"/>
    </source>
</evidence>
<evidence type="ECO:0000256" key="1">
    <source>
        <dbReference type="ARBA" id="ARBA00004651"/>
    </source>
</evidence>
<name>A0A551XJG2_MICAE</name>
<dbReference type="GO" id="GO:0005886">
    <property type="term" value="C:plasma membrane"/>
    <property type="evidence" value="ECO:0007669"/>
    <property type="project" value="UniProtKB-SubCell"/>
</dbReference>
<feature type="transmembrane region" description="Helical" evidence="8">
    <location>
        <begin position="89"/>
        <end position="108"/>
    </location>
</feature>
<feature type="transmembrane region" description="Helical" evidence="8">
    <location>
        <begin position="518"/>
        <end position="537"/>
    </location>
</feature>
<dbReference type="Proteomes" id="UP000316443">
    <property type="component" value="Unassembled WGS sequence"/>
</dbReference>
<dbReference type="EMBL" id="SFCA01000179">
    <property type="protein sequence ID" value="TRT48843.1"/>
    <property type="molecule type" value="Genomic_DNA"/>
</dbReference>
<keyword evidence="2" id="KW-1003">Cell membrane</keyword>
<organism evidence="10 11">
    <name type="scientific">Microcystis aeruginosa Ma_QC_C_20070703_M131</name>
    <dbReference type="NCBI Taxonomy" id="2486263"/>
    <lineage>
        <taxon>Bacteria</taxon>
        <taxon>Bacillati</taxon>
        <taxon>Cyanobacteriota</taxon>
        <taxon>Cyanophyceae</taxon>
        <taxon>Oscillatoriophycideae</taxon>
        <taxon>Chroococcales</taxon>
        <taxon>Microcystaceae</taxon>
        <taxon>Microcystis</taxon>
    </lineage>
</organism>
<feature type="coiled-coil region" evidence="7">
    <location>
        <begin position="301"/>
        <end position="328"/>
    </location>
</feature>
<evidence type="ECO:0000259" key="9">
    <source>
        <dbReference type="Pfam" id="PF13515"/>
    </source>
</evidence>
<evidence type="ECO:0000256" key="2">
    <source>
        <dbReference type="ARBA" id="ARBA00022475"/>
    </source>
</evidence>
<comment type="subcellular location">
    <subcellularLocation>
        <location evidence="1">Cell membrane</location>
        <topology evidence="1">Multi-pass membrane protein</topology>
    </subcellularLocation>
</comment>
<dbReference type="Pfam" id="PF13515">
    <property type="entry name" value="FUSC_2"/>
    <property type="match status" value="1"/>
</dbReference>
<evidence type="ECO:0000313" key="11">
    <source>
        <dbReference type="Proteomes" id="UP000316443"/>
    </source>
</evidence>
<keyword evidence="4 8" id="KW-1133">Transmembrane helix</keyword>
<feature type="transmembrane region" description="Helical" evidence="8">
    <location>
        <begin position="12"/>
        <end position="33"/>
    </location>
</feature>
<dbReference type="InterPro" id="IPR049453">
    <property type="entry name" value="Memb_transporter_dom"/>
</dbReference>